<feature type="region of interest" description="Disordered" evidence="2">
    <location>
        <begin position="49"/>
        <end position="79"/>
    </location>
</feature>
<dbReference type="AlphaFoldDB" id="A0A2H9THF2"/>
<feature type="region of interest" description="Disordered" evidence="2">
    <location>
        <begin position="1"/>
        <end position="28"/>
    </location>
</feature>
<evidence type="ECO:0000313" key="4">
    <source>
        <dbReference type="Proteomes" id="UP000240830"/>
    </source>
</evidence>
<accession>A0A2H9THF2</accession>
<proteinExistence type="inferred from homology"/>
<dbReference type="EMBL" id="MTSL01000186">
    <property type="protein sequence ID" value="PJF17207.1"/>
    <property type="molecule type" value="Genomic_DNA"/>
</dbReference>
<dbReference type="GO" id="GO:0005737">
    <property type="term" value="C:cytoplasm"/>
    <property type="evidence" value="ECO:0007669"/>
    <property type="project" value="TreeGrafter"/>
</dbReference>
<dbReference type="InterPro" id="IPR039301">
    <property type="entry name" value="Sip5/DA2"/>
</dbReference>
<sequence length="264" mass="29372">MGNALRKTRDGPVDGGATRTNVPPTTEYDAGAVEKLIMSKRLAPFYEGEPDASVEGNVSDTSLSGGEELKKEKRRLFRRSSKQRGHYEAQCFPRNINKTVCCNQALCTQCFVNLRRPPSGRTLSCPFCNRRDFSIRYCAPLLVLEEEAGISNISRPSPVKCEAIRAYRPTPPQAPPMFAQAAEQRPTEAVYLCCTMSRVGQCTFQIRSALPHMARPTAPSSQDKMQIGTEQRIRNRVHHIRRGIDLALHGTISRNVLISLATPI</sequence>
<gene>
    <name evidence="3" type="ORF">PSACC_03007</name>
</gene>
<evidence type="ECO:0008006" key="5">
    <source>
        <dbReference type="Google" id="ProtNLM"/>
    </source>
</evidence>
<dbReference type="STRING" id="1246581.A0A2H9THF2"/>
<dbReference type="PANTHER" id="PTHR31315:SF1">
    <property type="entry name" value="PROTEIN SIP5"/>
    <property type="match status" value="1"/>
</dbReference>
<evidence type="ECO:0000256" key="2">
    <source>
        <dbReference type="SAM" id="MobiDB-lite"/>
    </source>
</evidence>
<keyword evidence="4" id="KW-1185">Reference proteome</keyword>
<evidence type="ECO:0000256" key="1">
    <source>
        <dbReference type="ARBA" id="ARBA00010402"/>
    </source>
</evidence>
<evidence type="ECO:0000313" key="3">
    <source>
        <dbReference type="EMBL" id="PJF17207.1"/>
    </source>
</evidence>
<dbReference type="OrthoDB" id="21471at2759"/>
<name>A0A2H9THF2_9FUNG</name>
<dbReference type="Proteomes" id="UP000240830">
    <property type="component" value="Unassembled WGS sequence"/>
</dbReference>
<organism evidence="3 4">
    <name type="scientific">Paramicrosporidium saccamoebae</name>
    <dbReference type="NCBI Taxonomy" id="1246581"/>
    <lineage>
        <taxon>Eukaryota</taxon>
        <taxon>Fungi</taxon>
        <taxon>Fungi incertae sedis</taxon>
        <taxon>Cryptomycota</taxon>
        <taxon>Cryptomycota incertae sedis</taxon>
        <taxon>Paramicrosporidium</taxon>
    </lineage>
</organism>
<comment type="caution">
    <text evidence="3">The sequence shown here is derived from an EMBL/GenBank/DDBJ whole genome shotgun (WGS) entry which is preliminary data.</text>
</comment>
<comment type="similarity">
    <text evidence="1">Belongs to the SIP5 family.</text>
</comment>
<dbReference type="PANTHER" id="PTHR31315">
    <property type="entry name" value="PROTEIN SIP5"/>
    <property type="match status" value="1"/>
</dbReference>
<protein>
    <recommendedName>
        <fullName evidence="5">RING-type domain-containing protein</fullName>
    </recommendedName>
</protein>
<reference evidence="3 4" key="1">
    <citation type="submission" date="2016-10" db="EMBL/GenBank/DDBJ databases">
        <title>The genome of Paramicrosporidium saccamoebae is the missing link in understanding Cryptomycota and Microsporidia evolution.</title>
        <authorList>
            <person name="Quandt C.A."/>
            <person name="Beaudet D."/>
            <person name="Corsaro D."/>
            <person name="Michel R."/>
            <person name="Corradi N."/>
            <person name="James T."/>
        </authorList>
    </citation>
    <scope>NUCLEOTIDE SEQUENCE [LARGE SCALE GENOMIC DNA]</scope>
    <source>
        <strain evidence="3 4">KSL3</strain>
    </source>
</reference>